<feature type="domain" description="DUF4124" evidence="3">
    <location>
        <begin position="12"/>
        <end position="53"/>
    </location>
</feature>
<protein>
    <submittedName>
        <fullName evidence="4">Flagellar basal body L-ring protein FlgH</fullName>
    </submittedName>
</protein>
<dbReference type="AlphaFoldDB" id="A0A7W4ZC23"/>
<evidence type="ECO:0000256" key="2">
    <source>
        <dbReference type="SAM" id="SignalP"/>
    </source>
</evidence>
<evidence type="ECO:0000313" key="4">
    <source>
        <dbReference type="EMBL" id="MBB3063014.1"/>
    </source>
</evidence>
<feature type="compositionally biased region" description="Basic and acidic residues" evidence="1">
    <location>
        <begin position="42"/>
        <end position="59"/>
    </location>
</feature>
<sequence length="158" mass="17749">MRIALAALITGLAMAAQADGIYKWEDENGVVHFGSQPPPQKEQVEVVKKPKSDRYKQWESEQQALMAQQRAKEQKAEAEKQPAAKAETKPEPQKQAGPSPAELAIRAQRCQQARGNLQELQTHSRVREVDASGNLRVLGEKERQERIARAQQTIRENC</sequence>
<feature type="signal peptide" evidence="2">
    <location>
        <begin position="1"/>
        <end position="18"/>
    </location>
</feature>
<keyword evidence="5" id="KW-1185">Reference proteome</keyword>
<evidence type="ECO:0000313" key="5">
    <source>
        <dbReference type="Proteomes" id="UP000535937"/>
    </source>
</evidence>
<accession>A0A7W4ZC23</accession>
<gene>
    <name evidence="4" type="ORF">FHS09_003866</name>
</gene>
<reference evidence="4 5" key="1">
    <citation type="submission" date="2020-08" db="EMBL/GenBank/DDBJ databases">
        <title>Genomic Encyclopedia of Type Strains, Phase III (KMG-III): the genomes of soil and plant-associated and newly described type strains.</title>
        <authorList>
            <person name="Whitman W."/>
        </authorList>
    </citation>
    <scope>NUCLEOTIDE SEQUENCE [LARGE SCALE GENOMIC DNA]</scope>
    <source>
        <strain evidence="4 5">CECT 8799</strain>
    </source>
</reference>
<dbReference type="InterPro" id="IPR025392">
    <property type="entry name" value="DUF4124"/>
</dbReference>
<keyword evidence="4" id="KW-0282">Flagellum</keyword>
<feature type="compositionally biased region" description="Basic and acidic residues" evidence="1">
    <location>
        <begin position="70"/>
        <end position="92"/>
    </location>
</feature>
<keyword evidence="2" id="KW-0732">Signal</keyword>
<proteinExistence type="predicted"/>
<dbReference type="EMBL" id="JACHWZ010000023">
    <property type="protein sequence ID" value="MBB3063014.1"/>
    <property type="molecule type" value="Genomic_DNA"/>
</dbReference>
<dbReference type="Pfam" id="PF13511">
    <property type="entry name" value="DUF4124"/>
    <property type="match status" value="1"/>
</dbReference>
<dbReference type="RefSeq" id="WP_183462831.1">
    <property type="nucleotide sequence ID" value="NZ_JACHWZ010000023.1"/>
</dbReference>
<name>A0A7W4ZC23_9GAMM</name>
<feature type="chain" id="PRO_5031048449" evidence="2">
    <location>
        <begin position="19"/>
        <end position="158"/>
    </location>
</feature>
<keyword evidence="4" id="KW-0969">Cilium</keyword>
<comment type="caution">
    <text evidence="4">The sequence shown here is derived from an EMBL/GenBank/DDBJ whole genome shotgun (WGS) entry which is preliminary data.</text>
</comment>
<keyword evidence="4" id="KW-0966">Cell projection</keyword>
<dbReference type="Proteomes" id="UP000535937">
    <property type="component" value="Unassembled WGS sequence"/>
</dbReference>
<feature type="region of interest" description="Disordered" evidence="1">
    <location>
        <begin position="32"/>
        <end position="101"/>
    </location>
</feature>
<evidence type="ECO:0000259" key="3">
    <source>
        <dbReference type="Pfam" id="PF13511"/>
    </source>
</evidence>
<evidence type="ECO:0000256" key="1">
    <source>
        <dbReference type="SAM" id="MobiDB-lite"/>
    </source>
</evidence>
<organism evidence="4 5">
    <name type="scientific">Microbulbifer rhizosphaerae</name>
    <dbReference type="NCBI Taxonomy" id="1562603"/>
    <lineage>
        <taxon>Bacteria</taxon>
        <taxon>Pseudomonadati</taxon>
        <taxon>Pseudomonadota</taxon>
        <taxon>Gammaproteobacteria</taxon>
        <taxon>Cellvibrionales</taxon>
        <taxon>Microbulbiferaceae</taxon>
        <taxon>Microbulbifer</taxon>
    </lineage>
</organism>